<organism evidence="1">
    <name type="scientific">marine sediment metagenome</name>
    <dbReference type="NCBI Taxonomy" id="412755"/>
    <lineage>
        <taxon>unclassified sequences</taxon>
        <taxon>metagenomes</taxon>
        <taxon>ecological metagenomes</taxon>
    </lineage>
</organism>
<gene>
    <name evidence="1" type="ORF">S06H3_51944</name>
</gene>
<dbReference type="AlphaFoldDB" id="X1PD62"/>
<dbReference type="EMBL" id="BARV01033003">
    <property type="protein sequence ID" value="GAI40411.1"/>
    <property type="molecule type" value="Genomic_DNA"/>
</dbReference>
<sequence>DGSIGTLYPRNMYEYSLPALVIMLTRTCGVEALDLFIVLLRDAVIADGKLGENYDTDHSHITLGSIASDEYAPHDTYSALVSAVRSSAEILVQRDPSSMRAIVKRLVDASTNIFKRIAIYVLAKDPAAAPDLAHAWLTDVNLIVVVVVKTPNKAYVK</sequence>
<name>X1PD62_9ZZZZ</name>
<feature type="non-terminal residue" evidence="1">
    <location>
        <position position="1"/>
    </location>
</feature>
<protein>
    <submittedName>
        <fullName evidence="1">Uncharacterized protein</fullName>
    </submittedName>
</protein>
<accession>X1PD62</accession>
<proteinExistence type="predicted"/>
<comment type="caution">
    <text evidence="1">The sequence shown here is derived from an EMBL/GenBank/DDBJ whole genome shotgun (WGS) entry which is preliminary data.</text>
</comment>
<evidence type="ECO:0000313" key="1">
    <source>
        <dbReference type="EMBL" id="GAI40411.1"/>
    </source>
</evidence>
<reference evidence="1" key="1">
    <citation type="journal article" date="2014" name="Front. Microbiol.">
        <title>High frequency of phylogenetically diverse reductive dehalogenase-homologous genes in deep subseafloor sedimentary metagenomes.</title>
        <authorList>
            <person name="Kawai M."/>
            <person name="Futagami T."/>
            <person name="Toyoda A."/>
            <person name="Takaki Y."/>
            <person name="Nishi S."/>
            <person name="Hori S."/>
            <person name="Arai W."/>
            <person name="Tsubouchi T."/>
            <person name="Morono Y."/>
            <person name="Uchiyama I."/>
            <person name="Ito T."/>
            <person name="Fujiyama A."/>
            <person name="Inagaki F."/>
            <person name="Takami H."/>
        </authorList>
    </citation>
    <scope>NUCLEOTIDE SEQUENCE</scope>
    <source>
        <strain evidence="1">Expedition CK06-06</strain>
    </source>
</reference>